<dbReference type="EMBL" id="WJXW01000016">
    <property type="protein sequence ID" value="KAF9729723.1"/>
    <property type="molecule type" value="Genomic_DNA"/>
</dbReference>
<name>A0A9P6G6Q5_9PLEO</name>
<comment type="caution">
    <text evidence="3">The sequence shown here is derived from an EMBL/GenBank/DDBJ whole genome shotgun (WGS) entry which is preliminary data.</text>
</comment>
<proteinExistence type="predicted"/>
<feature type="region of interest" description="Disordered" evidence="1">
    <location>
        <begin position="150"/>
        <end position="175"/>
    </location>
</feature>
<sequence length="225" mass="24598">MSNKPLLPSNNPFRTDTTIAMQKIGSQDTPADYRDPNLPLATGDLDTQSIIKRSYTSKKMLYPIVGVVILVVGLVTAFLVGMKISHNRPVPSANFENATSTTFDWQRATMTTTIISINTETPQQTTLTRWVTVTPIIFAPPSFTPLSTHIATPSTPASSTSDIEPPTSTIEPTISTENPHNKCMVVDTFGAQDICEYHCIPVKEGNAQHCELRSGRWSCIQCASV</sequence>
<keyword evidence="4" id="KW-1185">Reference proteome</keyword>
<gene>
    <name evidence="3" type="ORF">PMIN01_12587</name>
</gene>
<reference evidence="3" key="1">
    <citation type="journal article" date="2020" name="Mol. Plant Microbe Interact.">
        <title>Genome Sequence of the Biocontrol Agent Coniothyrium minitans strain Conio (IMI 134523).</title>
        <authorList>
            <person name="Patel D."/>
            <person name="Shittu T.A."/>
            <person name="Baroncelli R."/>
            <person name="Muthumeenakshi S."/>
            <person name="Osborne T.H."/>
            <person name="Janganan T.K."/>
            <person name="Sreenivasaprasad S."/>
        </authorList>
    </citation>
    <scope>NUCLEOTIDE SEQUENCE</scope>
    <source>
        <strain evidence="3">Conio</strain>
    </source>
</reference>
<keyword evidence="2" id="KW-0812">Transmembrane</keyword>
<dbReference type="Proteomes" id="UP000756921">
    <property type="component" value="Unassembled WGS sequence"/>
</dbReference>
<protein>
    <submittedName>
        <fullName evidence="3">Uncharacterized protein</fullName>
    </submittedName>
</protein>
<feature type="compositionally biased region" description="Low complexity" evidence="1">
    <location>
        <begin position="151"/>
        <end position="175"/>
    </location>
</feature>
<feature type="transmembrane region" description="Helical" evidence="2">
    <location>
        <begin position="60"/>
        <end position="82"/>
    </location>
</feature>
<accession>A0A9P6G6Q5</accession>
<evidence type="ECO:0000256" key="1">
    <source>
        <dbReference type="SAM" id="MobiDB-lite"/>
    </source>
</evidence>
<keyword evidence="2" id="KW-1133">Transmembrane helix</keyword>
<evidence type="ECO:0000313" key="3">
    <source>
        <dbReference type="EMBL" id="KAF9729723.1"/>
    </source>
</evidence>
<dbReference type="AlphaFoldDB" id="A0A9P6G6Q5"/>
<evidence type="ECO:0000313" key="4">
    <source>
        <dbReference type="Proteomes" id="UP000756921"/>
    </source>
</evidence>
<organism evidence="3 4">
    <name type="scientific">Paraphaeosphaeria minitans</name>
    <dbReference type="NCBI Taxonomy" id="565426"/>
    <lineage>
        <taxon>Eukaryota</taxon>
        <taxon>Fungi</taxon>
        <taxon>Dikarya</taxon>
        <taxon>Ascomycota</taxon>
        <taxon>Pezizomycotina</taxon>
        <taxon>Dothideomycetes</taxon>
        <taxon>Pleosporomycetidae</taxon>
        <taxon>Pleosporales</taxon>
        <taxon>Massarineae</taxon>
        <taxon>Didymosphaeriaceae</taxon>
        <taxon>Paraphaeosphaeria</taxon>
    </lineage>
</organism>
<evidence type="ECO:0000256" key="2">
    <source>
        <dbReference type="SAM" id="Phobius"/>
    </source>
</evidence>
<dbReference type="OrthoDB" id="3790340at2759"/>
<keyword evidence="2" id="KW-0472">Membrane</keyword>